<sequence length="178" mass="19225">MNPRQLLAALLATTALACSALPLAGPDNAPGFAHDVGQALAHLALLHTDTNAYLCACYFEDDGYASPARCLEANSISPHQRQALTDCLTQSARHAPPAPEGVRRFARLYQRALTDYQACQEAVSPLECSQNEFSRRSDCRAALIETLDTHEADPATARWFDHLEQNATAAGCFNSSPP</sequence>
<feature type="signal peptide" evidence="1">
    <location>
        <begin position="1"/>
        <end position="24"/>
    </location>
</feature>
<keyword evidence="3" id="KW-1185">Reference proteome</keyword>
<evidence type="ECO:0000256" key="1">
    <source>
        <dbReference type="SAM" id="SignalP"/>
    </source>
</evidence>
<name>A0A328CB85_9DELT</name>
<dbReference type="RefSeq" id="WP_111730049.1">
    <property type="nucleotide sequence ID" value="NZ_QHKO01000004.1"/>
</dbReference>
<comment type="caution">
    <text evidence="2">The sequence shown here is derived from an EMBL/GenBank/DDBJ whole genome shotgun (WGS) entry which is preliminary data.</text>
</comment>
<evidence type="ECO:0000313" key="2">
    <source>
        <dbReference type="EMBL" id="RAL22477.1"/>
    </source>
</evidence>
<evidence type="ECO:0008006" key="4">
    <source>
        <dbReference type="Google" id="ProtNLM"/>
    </source>
</evidence>
<organism evidence="2 3">
    <name type="scientific">Lujinxingia litoralis</name>
    <dbReference type="NCBI Taxonomy" id="2211119"/>
    <lineage>
        <taxon>Bacteria</taxon>
        <taxon>Deltaproteobacteria</taxon>
        <taxon>Bradymonadales</taxon>
        <taxon>Lujinxingiaceae</taxon>
        <taxon>Lujinxingia</taxon>
    </lineage>
</organism>
<dbReference type="OrthoDB" id="5514603at2"/>
<accession>A0A328CB85</accession>
<protein>
    <recommendedName>
        <fullName evidence="4">Secreted protein</fullName>
    </recommendedName>
</protein>
<feature type="chain" id="PRO_5016305592" description="Secreted protein" evidence="1">
    <location>
        <begin position="25"/>
        <end position="178"/>
    </location>
</feature>
<dbReference type="AlphaFoldDB" id="A0A328CB85"/>
<evidence type="ECO:0000313" key="3">
    <source>
        <dbReference type="Proteomes" id="UP000249169"/>
    </source>
</evidence>
<proteinExistence type="predicted"/>
<gene>
    <name evidence="2" type="ORF">DL240_11570</name>
</gene>
<reference evidence="2 3" key="1">
    <citation type="submission" date="2018-05" db="EMBL/GenBank/DDBJ databases">
        <title>Lujinxingia marina gen. nov. sp. nov., a new facultative anaerobic member of the class Deltaproteobacteria, and proposal of Lujinxingaceae fam. nov.</title>
        <authorList>
            <person name="Li C.-M."/>
        </authorList>
    </citation>
    <scope>NUCLEOTIDE SEQUENCE [LARGE SCALE GENOMIC DNA]</scope>
    <source>
        <strain evidence="2 3">B210</strain>
    </source>
</reference>
<dbReference type="PROSITE" id="PS51257">
    <property type="entry name" value="PROKAR_LIPOPROTEIN"/>
    <property type="match status" value="1"/>
</dbReference>
<dbReference type="EMBL" id="QHKO01000004">
    <property type="protein sequence ID" value="RAL22477.1"/>
    <property type="molecule type" value="Genomic_DNA"/>
</dbReference>
<keyword evidence="1" id="KW-0732">Signal</keyword>
<dbReference type="Proteomes" id="UP000249169">
    <property type="component" value="Unassembled WGS sequence"/>
</dbReference>